<evidence type="ECO:0000256" key="4">
    <source>
        <dbReference type="ARBA" id="ARBA00022960"/>
    </source>
</evidence>
<evidence type="ECO:0000313" key="13">
    <source>
        <dbReference type="Proteomes" id="UP000186455"/>
    </source>
</evidence>
<feature type="binding site" evidence="8">
    <location>
        <position position="238"/>
    </location>
    <ligand>
        <name>substrate</name>
    </ligand>
</feature>
<feature type="domain" description="Peptidase S11 D-alanyl-D-alanine carboxypeptidase A N-terminal" evidence="11">
    <location>
        <begin position="65"/>
        <end position="254"/>
    </location>
</feature>
<dbReference type="PANTHER" id="PTHR21581:SF33">
    <property type="entry name" value="D-ALANYL-D-ALANINE CARBOXYPEPTIDASE DACB"/>
    <property type="match status" value="1"/>
</dbReference>
<evidence type="ECO:0000256" key="2">
    <source>
        <dbReference type="ARBA" id="ARBA00022729"/>
    </source>
</evidence>
<evidence type="ECO:0000256" key="8">
    <source>
        <dbReference type="PIRSR" id="PIRSR618044-2"/>
    </source>
</evidence>
<dbReference type="SUPFAM" id="SSF56601">
    <property type="entry name" value="beta-lactamase/transpeptidase-like"/>
    <property type="match status" value="1"/>
</dbReference>
<dbReference type="GO" id="GO:0071555">
    <property type="term" value="P:cell wall organization"/>
    <property type="evidence" value="ECO:0007669"/>
    <property type="project" value="UniProtKB-KW"/>
</dbReference>
<evidence type="ECO:0000259" key="11">
    <source>
        <dbReference type="Pfam" id="PF00768"/>
    </source>
</evidence>
<organism evidence="12 13">
    <name type="scientific">Streptomyces uncialis</name>
    <dbReference type="NCBI Taxonomy" id="1048205"/>
    <lineage>
        <taxon>Bacteria</taxon>
        <taxon>Bacillati</taxon>
        <taxon>Actinomycetota</taxon>
        <taxon>Actinomycetes</taxon>
        <taxon>Kitasatosporales</taxon>
        <taxon>Streptomycetaceae</taxon>
        <taxon>Streptomyces</taxon>
    </lineage>
</organism>
<dbReference type="Pfam" id="PF00768">
    <property type="entry name" value="Peptidase_S11"/>
    <property type="match status" value="1"/>
</dbReference>
<comment type="caution">
    <text evidence="12">The sequence shown here is derived from an EMBL/GenBank/DDBJ whole genome shotgun (WGS) entry which is preliminary data.</text>
</comment>
<dbReference type="Proteomes" id="UP000186455">
    <property type="component" value="Unassembled WGS sequence"/>
</dbReference>
<feature type="compositionally biased region" description="Low complexity" evidence="10">
    <location>
        <begin position="25"/>
        <end position="43"/>
    </location>
</feature>
<dbReference type="GO" id="GO:0009252">
    <property type="term" value="P:peptidoglycan biosynthetic process"/>
    <property type="evidence" value="ECO:0007669"/>
    <property type="project" value="UniProtKB-KW"/>
</dbReference>
<keyword evidence="13" id="KW-1185">Reference proteome</keyword>
<evidence type="ECO:0000256" key="7">
    <source>
        <dbReference type="PIRSR" id="PIRSR618044-1"/>
    </source>
</evidence>
<sequence>MLWGAVAALLLTLLGGWAVTTRAGADPAGPAAPGPATGRLALPWPMGGQASVADTGSGRSGSSGEQKPVPIASVTKVMTAYVVLTRHPLKPGEPGPTVTVDQRAQDESHSLSESTARVEAGQRLNQRQLLEMLLLPSGNNVARLLARWDSGSERAFVTRMNRAAADLGMTRTTYTGASGFEPTTTSTSDDQLRLARAVMRDPVFRDVVATRESTIGGATGTVANTNRLLGIAGIVGGKTGSSTPAGGALMWAAEPGRGARPGLILGVVLHQLPHTTPATGMQAAFDATERLAVAARQGVRR</sequence>
<dbReference type="InterPro" id="IPR018044">
    <property type="entry name" value="Peptidase_S11"/>
</dbReference>
<dbReference type="PANTHER" id="PTHR21581">
    <property type="entry name" value="D-ALANYL-D-ALANINE CARBOXYPEPTIDASE"/>
    <property type="match status" value="1"/>
</dbReference>
<feature type="region of interest" description="Disordered" evidence="10">
    <location>
        <begin position="25"/>
        <end position="70"/>
    </location>
</feature>
<name>A0A1Q4V7H6_9ACTN</name>
<reference evidence="12 13" key="1">
    <citation type="submission" date="2015-06" db="EMBL/GenBank/DDBJ databases">
        <title>Cloning and characterization of the uncialamcin biosynthetic gene cluster.</title>
        <authorList>
            <person name="Yan X."/>
            <person name="Huang T."/>
            <person name="Ge H."/>
            <person name="Shen B."/>
        </authorList>
    </citation>
    <scope>NUCLEOTIDE SEQUENCE [LARGE SCALE GENOMIC DNA]</scope>
    <source>
        <strain evidence="12 13">DCA2648</strain>
    </source>
</reference>
<gene>
    <name evidence="12" type="ORF">AB852_18925</name>
</gene>
<dbReference type="STRING" id="1048205.AB852_18925"/>
<evidence type="ECO:0000256" key="5">
    <source>
        <dbReference type="ARBA" id="ARBA00022984"/>
    </source>
</evidence>
<dbReference type="GO" id="GO:0006508">
    <property type="term" value="P:proteolysis"/>
    <property type="evidence" value="ECO:0007669"/>
    <property type="project" value="InterPro"/>
</dbReference>
<protein>
    <submittedName>
        <fullName evidence="12">Peptidase M15</fullName>
    </submittedName>
</protein>
<evidence type="ECO:0000256" key="1">
    <source>
        <dbReference type="ARBA" id="ARBA00007164"/>
    </source>
</evidence>
<dbReference type="InterPro" id="IPR001967">
    <property type="entry name" value="Peptidase_S11_N"/>
</dbReference>
<dbReference type="EMBL" id="LFBV01000004">
    <property type="protein sequence ID" value="OKH93775.1"/>
    <property type="molecule type" value="Genomic_DNA"/>
</dbReference>
<evidence type="ECO:0000256" key="10">
    <source>
        <dbReference type="SAM" id="MobiDB-lite"/>
    </source>
</evidence>
<feature type="active site" description="Proton acceptor" evidence="7">
    <location>
        <position position="76"/>
    </location>
</feature>
<dbReference type="AlphaFoldDB" id="A0A1Q4V7H6"/>
<accession>A0A1Q4V7H6</accession>
<dbReference type="GO" id="GO:0009002">
    <property type="term" value="F:serine-type D-Ala-D-Ala carboxypeptidase activity"/>
    <property type="evidence" value="ECO:0007669"/>
    <property type="project" value="InterPro"/>
</dbReference>
<dbReference type="GO" id="GO:0008360">
    <property type="term" value="P:regulation of cell shape"/>
    <property type="evidence" value="ECO:0007669"/>
    <property type="project" value="UniProtKB-KW"/>
</dbReference>
<keyword evidence="2" id="KW-0732">Signal</keyword>
<evidence type="ECO:0000256" key="6">
    <source>
        <dbReference type="ARBA" id="ARBA00023316"/>
    </source>
</evidence>
<evidence type="ECO:0000256" key="9">
    <source>
        <dbReference type="RuleBase" id="RU004016"/>
    </source>
</evidence>
<feature type="active site" description="Acyl-ester intermediate" evidence="7">
    <location>
        <position position="73"/>
    </location>
</feature>
<feature type="active site" evidence="7">
    <location>
        <position position="137"/>
    </location>
</feature>
<dbReference type="Gene3D" id="3.40.710.10">
    <property type="entry name" value="DD-peptidase/beta-lactamase superfamily"/>
    <property type="match status" value="1"/>
</dbReference>
<dbReference type="InterPro" id="IPR012338">
    <property type="entry name" value="Beta-lactam/transpept-like"/>
</dbReference>
<dbReference type="PRINTS" id="PR00725">
    <property type="entry name" value="DADACBPTASE1"/>
</dbReference>
<keyword evidence="6" id="KW-0961">Cell wall biogenesis/degradation</keyword>
<comment type="similarity">
    <text evidence="1 9">Belongs to the peptidase S11 family.</text>
</comment>
<proteinExistence type="inferred from homology"/>
<keyword evidence="4" id="KW-0133">Cell shape</keyword>
<evidence type="ECO:0000256" key="3">
    <source>
        <dbReference type="ARBA" id="ARBA00022801"/>
    </source>
</evidence>
<evidence type="ECO:0000313" key="12">
    <source>
        <dbReference type="EMBL" id="OKH93775.1"/>
    </source>
</evidence>
<keyword evidence="3" id="KW-0378">Hydrolase</keyword>
<keyword evidence="5" id="KW-0573">Peptidoglycan synthesis</keyword>